<keyword evidence="2" id="KW-0012">Acyltransferase</keyword>
<proteinExistence type="predicted"/>
<keyword evidence="3" id="KW-1185">Reference proteome</keyword>
<organism evidence="2 3">
    <name type="scientific">Streptomyces sanglieri</name>
    <dbReference type="NCBI Taxonomy" id="193460"/>
    <lineage>
        <taxon>Bacteria</taxon>
        <taxon>Bacillati</taxon>
        <taxon>Actinomycetota</taxon>
        <taxon>Actinomycetes</taxon>
        <taxon>Kitasatosporales</taxon>
        <taxon>Streptomycetaceae</taxon>
        <taxon>Streptomyces</taxon>
    </lineage>
</organism>
<dbReference type="Pfam" id="PF00583">
    <property type="entry name" value="Acetyltransf_1"/>
    <property type="match status" value="1"/>
</dbReference>
<sequence length="200" mass="21876">MPHIQHAPVVRPITDVDIPAAVETLTRAFADYPYTRHVVAADDHEDRIRRFQELCLTRVGMVYGRVWVADEGRAVAVWAAPDQDPSPAFAEVGPLLGDLAGDRAAAYESAEQAVAPYRPQEPAWFLNTVGVAPEAQGQGLGSAVLVPGIQAAAHAGYPAFLETSSERNVKFYERLGFEVTAEILLPDNGPRTWCMRKDPR</sequence>
<dbReference type="EMBL" id="JBHTGL010000008">
    <property type="protein sequence ID" value="MFD0622936.1"/>
    <property type="molecule type" value="Genomic_DNA"/>
</dbReference>
<feature type="domain" description="N-acetyltransferase" evidence="1">
    <location>
        <begin position="8"/>
        <end position="200"/>
    </location>
</feature>
<dbReference type="PANTHER" id="PTHR42791:SF1">
    <property type="entry name" value="N-ACETYLTRANSFERASE DOMAIN-CONTAINING PROTEIN"/>
    <property type="match status" value="1"/>
</dbReference>
<evidence type="ECO:0000313" key="2">
    <source>
        <dbReference type="EMBL" id="MFD0622936.1"/>
    </source>
</evidence>
<keyword evidence="2" id="KW-0808">Transferase</keyword>
<dbReference type="GO" id="GO:0016746">
    <property type="term" value="F:acyltransferase activity"/>
    <property type="evidence" value="ECO:0007669"/>
    <property type="project" value="UniProtKB-KW"/>
</dbReference>
<comment type="caution">
    <text evidence="2">The sequence shown here is derived from an EMBL/GenBank/DDBJ whole genome shotgun (WGS) entry which is preliminary data.</text>
</comment>
<protein>
    <submittedName>
        <fullName evidence="2">GNAT family N-acetyltransferase</fullName>
        <ecNumber evidence="2">2.3.1.-</ecNumber>
    </submittedName>
</protein>
<name>A0ABW2WRL1_9ACTN</name>
<dbReference type="Gene3D" id="3.40.630.30">
    <property type="match status" value="1"/>
</dbReference>
<dbReference type="PROSITE" id="PS51186">
    <property type="entry name" value="GNAT"/>
    <property type="match status" value="1"/>
</dbReference>
<reference evidence="3" key="1">
    <citation type="journal article" date="2019" name="Int. J. Syst. Evol. Microbiol.">
        <title>The Global Catalogue of Microorganisms (GCM) 10K type strain sequencing project: providing services to taxonomists for standard genome sequencing and annotation.</title>
        <authorList>
            <consortium name="The Broad Institute Genomics Platform"/>
            <consortium name="The Broad Institute Genome Sequencing Center for Infectious Disease"/>
            <person name="Wu L."/>
            <person name="Ma J."/>
        </authorList>
    </citation>
    <scope>NUCLEOTIDE SEQUENCE [LARGE SCALE GENOMIC DNA]</scope>
    <source>
        <strain evidence="3">JCM 12607</strain>
    </source>
</reference>
<accession>A0ABW2WRL1</accession>
<dbReference type="InterPro" id="IPR000182">
    <property type="entry name" value="GNAT_dom"/>
</dbReference>
<evidence type="ECO:0000259" key="1">
    <source>
        <dbReference type="PROSITE" id="PS51186"/>
    </source>
</evidence>
<dbReference type="EC" id="2.3.1.-" evidence="2"/>
<dbReference type="InterPro" id="IPR052523">
    <property type="entry name" value="Trichothecene_AcTrans"/>
</dbReference>
<evidence type="ECO:0000313" key="3">
    <source>
        <dbReference type="Proteomes" id="UP001596915"/>
    </source>
</evidence>
<gene>
    <name evidence="2" type="ORF">ACFQ2K_09015</name>
</gene>
<dbReference type="PANTHER" id="PTHR42791">
    <property type="entry name" value="GNAT FAMILY ACETYLTRANSFERASE"/>
    <property type="match status" value="1"/>
</dbReference>
<dbReference type="Proteomes" id="UP001596915">
    <property type="component" value="Unassembled WGS sequence"/>
</dbReference>
<dbReference type="SUPFAM" id="SSF55729">
    <property type="entry name" value="Acyl-CoA N-acyltransferases (Nat)"/>
    <property type="match status" value="1"/>
</dbReference>
<dbReference type="CDD" id="cd04301">
    <property type="entry name" value="NAT_SF"/>
    <property type="match status" value="1"/>
</dbReference>
<dbReference type="InterPro" id="IPR016181">
    <property type="entry name" value="Acyl_CoA_acyltransferase"/>
</dbReference>